<feature type="domain" description="Glutamine amidotransferase type-2" evidence="6">
    <location>
        <begin position="2"/>
        <end position="214"/>
    </location>
</feature>
<dbReference type="InterPro" id="IPR029055">
    <property type="entry name" value="Ntn_hydrolases_N"/>
</dbReference>
<dbReference type="InterPro" id="IPR014729">
    <property type="entry name" value="Rossmann-like_a/b/a_fold"/>
</dbReference>
<dbReference type="InterPro" id="IPR017932">
    <property type="entry name" value="GATase_2_dom"/>
</dbReference>
<dbReference type="NCBIfam" id="TIGR01536">
    <property type="entry name" value="asn_synth_AEB"/>
    <property type="match status" value="1"/>
</dbReference>
<dbReference type="GO" id="GO:0004066">
    <property type="term" value="F:asparagine synthase (glutamine-hydrolyzing) activity"/>
    <property type="evidence" value="ECO:0007669"/>
    <property type="project" value="UniProtKB-EC"/>
</dbReference>
<dbReference type="PROSITE" id="PS51278">
    <property type="entry name" value="GATASE_TYPE_2"/>
    <property type="match status" value="1"/>
</dbReference>
<evidence type="ECO:0000256" key="3">
    <source>
        <dbReference type="ARBA" id="ARBA00022840"/>
    </source>
</evidence>
<keyword evidence="4" id="KW-0315">Glutamine amidotransferase</keyword>
<feature type="region of interest" description="Disordered" evidence="5">
    <location>
        <begin position="644"/>
        <end position="663"/>
    </location>
</feature>
<dbReference type="PANTHER" id="PTHR43284">
    <property type="entry name" value="ASPARAGINE SYNTHETASE (GLUTAMINE-HYDROLYZING)"/>
    <property type="match status" value="1"/>
</dbReference>
<sequence>MCGICGELRLDGRDVRETDILAMRDALRHRGPDDAGILIDGPLGLGHRRLSIIDLSPLGRQPMLSADGRFAIVFNGEIYNHRDIRRDLKSRGVIFRGGSDTEAAVNAAAVYGPGQAVSRFLGMFALALWDFREKTLHLCRDRVGVKPLYVCRAPGAWLFASEMRAFPARRDFVPDIDRAALFRHFRTGYFEGPDTVYHNVKKLPPGTLATIRADGSYTQTRYFDLSATVRGSYRGSYAQAGEELAELCRDAFALRLVSDVPVGMFLSGGVDSSLVSAVLRNDVGADVTHFTIGFAERHHDETAKAEALAKSLGVAHKVLRVTPDMARQAVLDFCEVYDEPFGDASGIPTAILSRFAREHVKVALSADGGDEQFCGYTGYRRYPGLYCALRPIPMLLRRALARGLRALPWERLADARLLGADRAALSPDRAARLGRFLDLLDIRDPRELAGLYAARGFPEQAAGRLLGMAPPPAVPFPPPEVPEPSDAAGLADWLMRRDFAFWLPEDILLKVDRASMAASLECRDPLLDHRIAELAFSLPMEFLIKGGQDKRLLRDLLRRRVPGELAGQPKQGFEIPLAAWLRGPHAPLVRDVLSRESLVRTGILDPDEAGRIRDRFFAGEGLHTQQVWLLVNFQMWAARWMGKQADRTGPEPAAGPRGTGGPA</sequence>
<comment type="caution">
    <text evidence="7">The sequence shown here is derived from an EMBL/GenBank/DDBJ whole genome shotgun (WGS) entry which is preliminary data.</text>
</comment>
<dbReference type="PANTHER" id="PTHR43284:SF1">
    <property type="entry name" value="ASPARAGINE SYNTHETASE"/>
    <property type="match status" value="1"/>
</dbReference>
<evidence type="ECO:0000259" key="6">
    <source>
        <dbReference type="PROSITE" id="PS51278"/>
    </source>
</evidence>
<gene>
    <name evidence="7" type="ORF">ASZ90_002098</name>
</gene>
<evidence type="ECO:0000256" key="5">
    <source>
        <dbReference type="SAM" id="MobiDB-lite"/>
    </source>
</evidence>
<organism evidence="7">
    <name type="scientific">hydrocarbon metagenome</name>
    <dbReference type="NCBI Taxonomy" id="938273"/>
    <lineage>
        <taxon>unclassified sequences</taxon>
        <taxon>metagenomes</taxon>
        <taxon>ecological metagenomes</taxon>
    </lineage>
</organism>
<dbReference type="InterPro" id="IPR001962">
    <property type="entry name" value="Asn_synthase"/>
</dbReference>
<dbReference type="Pfam" id="PF13537">
    <property type="entry name" value="GATase_7"/>
    <property type="match status" value="1"/>
</dbReference>
<keyword evidence="3" id="KW-0067">ATP-binding</keyword>
<dbReference type="GO" id="GO:0005829">
    <property type="term" value="C:cytosol"/>
    <property type="evidence" value="ECO:0007669"/>
    <property type="project" value="TreeGrafter"/>
</dbReference>
<dbReference type="PIRSF" id="PIRSF001589">
    <property type="entry name" value="Asn_synthetase_glu-h"/>
    <property type="match status" value="1"/>
</dbReference>
<dbReference type="Gene3D" id="3.60.20.10">
    <property type="entry name" value="Glutamine Phosphoribosylpyrophosphate, subunit 1, domain 1"/>
    <property type="match status" value="1"/>
</dbReference>
<name>A0A0W8G4S4_9ZZZZ</name>
<proteinExistence type="inferred from homology"/>
<dbReference type="GO" id="GO:0006529">
    <property type="term" value="P:asparagine biosynthetic process"/>
    <property type="evidence" value="ECO:0007669"/>
    <property type="project" value="InterPro"/>
</dbReference>
<keyword evidence="2" id="KW-0547">Nucleotide-binding</keyword>
<keyword evidence="7" id="KW-0436">Ligase</keyword>
<accession>A0A0W8G4S4</accession>
<comment type="similarity">
    <text evidence="1">Belongs to the asparagine synthetase family.</text>
</comment>
<evidence type="ECO:0000256" key="1">
    <source>
        <dbReference type="ARBA" id="ARBA00005752"/>
    </source>
</evidence>
<dbReference type="CDD" id="cd00712">
    <property type="entry name" value="AsnB"/>
    <property type="match status" value="1"/>
</dbReference>
<dbReference type="GO" id="GO:0005524">
    <property type="term" value="F:ATP binding"/>
    <property type="evidence" value="ECO:0007669"/>
    <property type="project" value="UniProtKB-KW"/>
</dbReference>
<dbReference type="SUPFAM" id="SSF52402">
    <property type="entry name" value="Adenine nucleotide alpha hydrolases-like"/>
    <property type="match status" value="1"/>
</dbReference>
<dbReference type="AlphaFoldDB" id="A0A0W8G4S4"/>
<dbReference type="Pfam" id="PF00733">
    <property type="entry name" value="Asn_synthase"/>
    <property type="match status" value="1"/>
</dbReference>
<dbReference type="EC" id="6.3.5.4" evidence="7"/>
<dbReference type="Gene3D" id="3.40.50.620">
    <property type="entry name" value="HUPs"/>
    <property type="match status" value="2"/>
</dbReference>
<dbReference type="InterPro" id="IPR051786">
    <property type="entry name" value="ASN_synthetase/amidase"/>
</dbReference>
<evidence type="ECO:0000256" key="4">
    <source>
        <dbReference type="ARBA" id="ARBA00022962"/>
    </source>
</evidence>
<dbReference type="SUPFAM" id="SSF56235">
    <property type="entry name" value="N-terminal nucleophile aminohydrolases (Ntn hydrolases)"/>
    <property type="match status" value="1"/>
</dbReference>
<dbReference type="EMBL" id="LNQE01000263">
    <property type="protein sequence ID" value="KUG28049.1"/>
    <property type="molecule type" value="Genomic_DNA"/>
</dbReference>
<evidence type="ECO:0000313" key="7">
    <source>
        <dbReference type="EMBL" id="KUG28049.1"/>
    </source>
</evidence>
<evidence type="ECO:0000256" key="2">
    <source>
        <dbReference type="ARBA" id="ARBA00022741"/>
    </source>
</evidence>
<dbReference type="InterPro" id="IPR006426">
    <property type="entry name" value="Asn_synth_AEB"/>
</dbReference>
<protein>
    <submittedName>
        <fullName evidence="7">Asparagine synthetase</fullName>
        <ecNumber evidence="7">6.3.5.4</ecNumber>
    </submittedName>
</protein>
<dbReference type="CDD" id="cd01991">
    <property type="entry name" value="Asn_synthase_B_C"/>
    <property type="match status" value="1"/>
</dbReference>
<reference evidence="7" key="1">
    <citation type="journal article" date="2015" name="Proc. Natl. Acad. Sci. U.S.A.">
        <title>Networks of energetic and metabolic interactions define dynamics in microbial communities.</title>
        <authorList>
            <person name="Embree M."/>
            <person name="Liu J.K."/>
            <person name="Al-Bassam M.M."/>
            <person name="Zengler K."/>
        </authorList>
    </citation>
    <scope>NUCLEOTIDE SEQUENCE</scope>
</reference>
<dbReference type="InterPro" id="IPR033738">
    <property type="entry name" value="AsnB_N"/>
</dbReference>